<gene>
    <name evidence="14" type="ORF">DR999_PMT10696</name>
</gene>
<comment type="caution">
    <text evidence="14">The sequence shown here is derived from an EMBL/GenBank/DDBJ whole genome shotgun (WGS) entry which is preliminary data.</text>
</comment>
<evidence type="ECO:0000256" key="6">
    <source>
        <dbReference type="ARBA" id="ARBA00022692"/>
    </source>
</evidence>
<comment type="similarity">
    <text evidence="3">Belongs to the peroxisomal membrane protein PXMP2/4 family.</text>
</comment>
<dbReference type="PANTHER" id="PTHR13234:SF8">
    <property type="entry name" value="GAMMA-INTERFERON-INDUCIBLE LYSOSOMAL THIOL REDUCTASE"/>
    <property type="match status" value="1"/>
</dbReference>
<comment type="function">
    <text evidence="12">Lysosomal thiol reductase that can reduce protein disulfide bonds. Facilitates the complete unfolding of proteins destined for lysosomal degradation. Plays an important role in antigen processing.</text>
</comment>
<comment type="function">
    <text evidence="11">Lysosomal thiol reductase that can reduce protein disulfide bonds. May facilitate the complete unfolding of proteins destined for lysosomal degradation. Plays an important role in antigen processing. Facilitates the generation of MHC class II-restricted epitodes from disulfide bond-containing antigen by the endocytic reduction of disulfide bonds. Also facilitates MHC class I-restricted recognition of exogenous antigens containing disulfide bonds by CD8+ T-cells or crosspresentation.</text>
</comment>
<evidence type="ECO:0000256" key="9">
    <source>
        <dbReference type="ARBA" id="ARBA00023136"/>
    </source>
</evidence>
<keyword evidence="8" id="KW-1133">Transmembrane helix</keyword>
<dbReference type="Pfam" id="PF04117">
    <property type="entry name" value="Mpv17_PMP22"/>
    <property type="match status" value="1"/>
</dbReference>
<dbReference type="AlphaFoldDB" id="A0A4D9E8X3"/>
<keyword evidence="12" id="KW-0676">Redox-active center</keyword>
<proteinExistence type="inferred from homology"/>
<reference evidence="14 15" key="2">
    <citation type="submission" date="2019-04" db="EMBL/GenBank/DDBJ databases">
        <title>The genome sequence of big-headed turtle.</title>
        <authorList>
            <person name="Gong S."/>
        </authorList>
    </citation>
    <scope>NUCLEOTIDE SEQUENCE [LARGE SCALE GENOMIC DNA]</scope>
    <source>
        <strain evidence="14">DO16091913</strain>
        <tissue evidence="14">Muscle</tissue>
    </source>
</reference>
<evidence type="ECO:0000256" key="3">
    <source>
        <dbReference type="ARBA" id="ARBA00006824"/>
    </source>
</evidence>
<dbReference type="GO" id="GO:0002376">
    <property type="term" value="P:immune system process"/>
    <property type="evidence" value="ECO:0007669"/>
    <property type="project" value="UniProtKB-KW"/>
</dbReference>
<keyword evidence="12" id="KW-0391">Immunity</keyword>
<comment type="subcellular location">
    <subcellularLocation>
        <location evidence="1">Membrane</location>
        <topology evidence="1">Multi-pass membrane protein</topology>
    </subcellularLocation>
    <subcellularLocation>
        <location evidence="12">Secreted</location>
    </subcellularLocation>
    <subcellularLocation>
        <location evidence="12">Lysosome</location>
    </subcellularLocation>
</comment>
<sequence>MSPWLLAALALWAVSGGDSLPACNYPPRLLCSSWKIAVACQVEKLCPKFYHRPQAANPVSLSLYYESLCPGCRNFLVTQLFPTWVMLNDIMNITLVPYGNAQEKNVSGKWQFECQHGEPECRGNMIETCLMYQLKDFDHAFPVIFCMESAGSVVENLEACLQVYAPTVQLAEIKSCVAGDLGNKLMHRNAQLTDALNPPHNYVPWILVNGSPQEAALCSDTSPGFVLTRNTPILQLLKETGPQVNAEGTMQAATDAARQMFLGFSGYWKPFFRGRFLLVTNTVSCGALLATGDTLQQTWEMRKDPERKRELGRTARMFAIGCSMGPFMHYWYLWLDRAFPASGLKGIKIVLKKVFIDQIVASPALGIWYFLGLGSLEGQTLEESCDELREKFWEFYKADWCVWPAAQVINFLFLPPKYRVIYVNVVTLGWDTYLAYLKHRVSITQTGHRRLP</sequence>
<keyword evidence="7 12" id="KW-0732">Signal</keyword>
<evidence type="ECO:0000256" key="7">
    <source>
        <dbReference type="ARBA" id="ARBA00022729"/>
    </source>
</evidence>
<evidence type="ECO:0000256" key="1">
    <source>
        <dbReference type="ARBA" id="ARBA00004141"/>
    </source>
</evidence>
<name>A0A4D9E8X3_9SAUR</name>
<dbReference type="GO" id="GO:0016020">
    <property type="term" value="C:membrane"/>
    <property type="evidence" value="ECO:0007669"/>
    <property type="project" value="UniProtKB-SubCell"/>
</dbReference>
<evidence type="ECO:0000313" key="14">
    <source>
        <dbReference type="EMBL" id="TFK06387.1"/>
    </source>
</evidence>
<dbReference type="GO" id="GO:0016671">
    <property type="term" value="F:oxidoreductase activity, acting on a sulfur group of donors, disulfide as acceptor"/>
    <property type="evidence" value="ECO:0007669"/>
    <property type="project" value="UniProtKB-UniRule"/>
</dbReference>
<dbReference type="Proteomes" id="UP000297703">
    <property type="component" value="Unassembled WGS sequence"/>
</dbReference>
<dbReference type="EC" id="1.8.-.-" evidence="12"/>
<evidence type="ECO:0000256" key="12">
    <source>
        <dbReference type="RuleBase" id="RU369109"/>
    </source>
</evidence>
<dbReference type="InterPro" id="IPR007248">
    <property type="entry name" value="Mpv17_PMP22"/>
</dbReference>
<dbReference type="InterPro" id="IPR004911">
    <property type="entry name" value="Interferon-induced_GILT"/>
</dbReference>
<dbReference type="EMBL" id="QXTE01000096">
    <property type="protein sequence ID" value="TFK06387.1"/>
    <property type="molecule type" value="Genomic_DNA"/>
</dbReference>
<keyword evidence="15" id="KW-1185">Reference proteome</keyword>
<dbReference type="Pfam" id="PF03227">
    <property type="entry name" value="GILT"/>
    <property type="match status" value="1"/>
</dbReference>
<keyword evidence="5 12" id="KW-0964">Secreted</keyword>
<evidence type="ECO:0000256" key="10">
    <source>
        <dbReference type="ARBA" id="ARBA00023180"/>
    </source>
</evidence>
<evidence type="ECO:0000256" key="2">
    <source>
        <dbReference type="ARBA" id="ARBA00005679"/>
    </source>
</evidence>
<dbReference type="STRING" id="55544.A0A4D9E8X3"/>
<feature type="chain" id="PRO_5020022187" description="Gamma-interferon-inducible lysosomal thiol reductase" evidence="13">
    <location>
        <begin position="20"/>
        <end position="452"/>
    </location>
</feature>
<dbReference type="GO" id="GO:0005764">
    <property type="term" value="C:lysosome"/>
    <property type="evidence" value="ECO:0007669"/>
    <property type="project" value="UniProtKB-SubCell"/>
</dbReference>
<organism evidence="14 15">
    <name type="scientific">Platysternon megacephalum</name>
    <name type="common">big-headed turtle</name>
    <dbReference type="NCBI Taxonomy" id="55544"/>
    <lineage>
        <taxon>Eukaryota</taxon>
        <taxon>Metazoa</taxon>
        <taxon>Chordata</taxon>
        <taxon>Craniata</taxon>
        <taxon>Vertebrata</taxon>
        <taxon>Euteleostomi</taxon>
        <taxon>Archelosauria</taxon>
        <taxon>Testudinata</taxon>
        <taxon>Testudines</taxon>
        <taxon>Cryptodira</taxon>
        <taxon>Durocryptodira</taxon>
        <taxon>Testudinoidea</taxon>
        <taxon>Platysternidae</taxon>
        <taxon>Platysternon</taxon>
    </lineage>
</organism>
<evidence type="ECO:0000256" key="4">
    <source>
        <dbReference type="ARBA" id="ARBA00011615"/>
    </source>
</evidence>
<feature type="signal peptide" evidence="13">
    <location>
        <begin position="1"/>
        <end position="19"/>
    </location>
</feature>
<evidence type="ECO:0000313" key="15">
    <source>
        <dbReference type="Proteomes" id="UP000297703"/>
    </source>
</evidence>
<keyword evidence="12" id="KW-0560">Oxidoreductase</keyword>
<dbReference type="OrthoDB" id="10267969at2759"/>
<protein>
    <recommendedName>
        <fullName evidence="12">Gamma-interferon-inducible lysosomal thiol reductase</fullName>
        <ecNumber evidence="12">1.8.-.-</ecNumber>
    </recommendedName>
    <alternativeName>
        <fullName evidence="12">Gamma-interferon-inducible protein IP-30</fullName>
    </alternativeName>
</protein>
<evidence type="ECO:0000256" key="11">
    <source>
        <dbReference type="ARBA" id="ARBA00059163"/>
    </source>
</evidence>
<dbReference type="PANTHER" id="PTHR13234">
    <property type="entry name" value="GAMMA-INTERFERON INDUCIBLE LYSOSOMAL THIOL REDUCTASE GILT"/>
    <property type="match status" value="1"/>
</dbReference>
<evidence type="ECO:0000256" key="8">
    <source>
        <dbReference type="ARBA" id="ARBA00022989"/>
    </source>
</evidence>
<keyword evidence="6" id="KW-0812">Transmembrane</keyword>
<comment type="subunit">
    <text evidence="4 12">Dimer; disulfide-linked.</text>
</comment>
<evidence type="ECO:0000256" key="13">
    <source>
        <dbReference type="SAM" id="SignalP"/>
    </source>
</evidence>
<comment type="similarity">
    <text evidence="2 12">Belongs to the GILT family.</text>
</comment>
<accession>A0A4D9E8X3</accession>
<keyword evidence="9" id="KW-0472">Membrane</keyword>
<keyword evidence="10 12" id="KW-0325">Glycoprotein</keyword>
<evidence type="ECO:0000256" key="5">
    <source>
        <dbReference type="ARBA" id="ARBA00022525"/>
    </source>
</evidence>
<keyword evidence="12" id="KW-1015">Disulfide bond</keyword>
<dbReference type="GO" id="GO:0005576">
    <property type="term" value="C:extracellular region"/>
    <property type="evidence" value="ECO:0007669"/>
    <property type="project" value="UniProtKB-SubCell"/>
</dbReference>
<keyword evidence="12" id="KW-0458">Lysosome</keyword>
<reference evidence="14 15" key="1">
    <citation type="submission" date="2019-04" db="EMBL/GenBank/DDBJ databases">
        <title>Draft genome of the big-headed turtle Platysternon megacephalum.</title>
        <authorList>
            <person name="Gong S."/>
        </authorList>
    </citation>
    <scope>NUCLEOTIDE SEQUENCE [LARGE SCALE GENOMIC DNA]</scope>
    <source>
        <strain evidence="14">DO16091913</strain>
        <tissue evidence="14">Muscle</tissue>
    </source>
</reference>